<comment type="caution">
    <text evidence="7">The sequence shown here is derived from an EMBL/GenBank/DDBJ whole genome shotgun (WGS) entry which is preliminary data.</text>
</comment>
<evidence type="ECO:0000256" key="6">
    <source>
        <dbReference type="SAM" id="Phobius"/>
    </source>
</evidence>
<proteinExistence type="predicted"/>
<evidence type="ECO:0000313" key="7">
    <source>
        <dbReference type="EMBL" id="TCS37626.1"/>
    </source>
</evidence>
<accession>A0A4R3HWG2</accession>
<dbReference type="InterPro" id="IPR052363">
    <property type="entry name" value="LPS_export_LptC"/>
</dbReference>
<dbReference type="InterPro" id="IPR010664">
    <property type="entry name" value="LipoPS_assembly_LptC-rel"/>
</dbReference>
<keyword evidence="8" id="KW-1185">Reference proteome</keyword>
<name>A0A4R3HWG2_9GAMM</name>
<evidence type="ECO:0000256" key="5">
    <source>
        <dbReference type="ARBA" id="ARBA00023136"/>
    </source>
</evidence>
<dbReference type="Pfam" id="PF06835">
    <property type="entry name" value="LptC"/>
    <property type="match status" value="1"/>
</dbReference>
<dbReference type="AlphaFoldDB" id="A0A4R3HWG2"/>
<dbReference type="GO" id="GO:0017089">
    <property type="term" value="F:glycolipid transfer activity"/>
    <property type="evidence" value="ECO:0007669"/>
    <property type="project" value="TreeGrafter"/>
</dbReference>
<dbReference type="NCBIfam" id="TIGR04409">
    <property type="entry name" value="LptC_YrbK"/>
    <property type="match status" value="1"/>
</dbReference>
<dbReference type="OrthoDB" id="6197113at2"/>
<dbReference type="Gene3D" id="2.60.450.10">
    <property type="entry name" value="Lipopolysaccharide (LPS) transport protein A like domain"/>
    <property type="match status" value="1"/>
</dbReference>
<dbReference type="EMBL" id="SLZR01000019">
    <property type="protein sequence ID" value="TCS37626.1"/>
    <property type="molecule type" value="Genomic_DNA"/>
</dbReference>
<evidence type="ECO:0000313" key="8">
    <source>
        <dbReference type="Proteomes" id="UP000295793"/>
    </source>
</evidence>
<dbReference type="GO" id="GO:0005886">
    <property type="term" value="C:plasma membrane"/>
    <property type="evidence" value="ECO:0007669"/>
    <property type="project" value="InterPro"/>
</dbReference>
<evidence type="ECO:0000256" key="4">
    <source>
        <dbReference type="ARBA" id="ARBA00022989"/>
    </source>
</evidence>
<protein>
    <submittedName>
        <fullName evidence="7">LPS export ABC transporter protein LptC</fullName>
    </submittedName>
</protein>
<evidence type="ECO:0000256" key="2">
    <source>
        <dbReference type="ARBA" id="ARBA00022519"/>
    </source>
</evidence>
<evidence type="ECO:0000256" key="3">
    <source>
        <dbReference type="ARBA" id="ARBA00022692"/>
    </source>
</evidence>
<feature type="transmembrane region" description="Helical" evidence="6">
    <location>
        <begin position="7"/>
        <end position="23"/>
    </location>
</feature>
<gene>
    <name evidence="7" type="ORF">BCF53_11948</name>
</gene>
<dbReference type="InterPro" id="IPR026265">
    <property type="entry name" value="LptC"/>
</dbReference>
<organism evidence="7 8">
    <name type="scientific">Reinekea marinisedimentorum</name>
    <dbReference type="NCBI Taxonomy" id="230495"/>
    <lineage>
        <taxon>Bacteria</taxon>
        <taxon>Pseudomonadati</taxon>
        <taxon>Pseudomonadota</taxon>
        <taxon>Gammaproteobacteria</taxon>
        <taxon>Oceanospirillales</taxon>
        <taxon>Saccharospirillaceae</taxon>
        <taxon>Reinekea</taxon>
    </lineage>
</organism>
<sequence length="187" mass="20735">MEFLRKYLIVAVITIVGAAFIWLNSNRGPAVESALELPEEIPDVYMTDMDLTRYSATGVPTLKVLASSVATYNDSGKSILTAPVVTLLKDQENDWKITARNAVVYDNEDIEFFTDVVVTQLNTTPASIVKSEYMKVTEQGNLVTTDKPVEITQGKQIINAVGMNVNLDTISPIIHLENEVTFFYDPI</sequence>
<dbReference type="GO" id="GO:0030288">
    <property type="term" value="C:outer membrane-bounded periplasmic space"/>
    <property type="evidence" value="ECO:0007669"/>
    <property type="project" value="TreeGrafter"/>
</dbReference>
<dbReference type="PANTHER" id="PTHR37481">
    <property type="entry name" value="LIPOPOLYSACCHARIDE EXPORT SYSTEM PROTEIN LPTC"/>
    <property type="match status" value="1"/>
</dbReference>
<evidence type="ECO:0000256" key="1">
    <source>
        <dbReference type="ARBA" id="ARBA00022475"/>
    </source>
</evidence>
<reference evidence="7 8" key="1">
    <citation type="submission" date="2019-03" db="EMBL/GenBank/DDBJ databases">
        <title>Genomic Encyclopedia of Archaeal and Bacterial Type Strains, Phase II (KMG-II): from individual species to whole genera.</title>
        <authorList>
            <person name="Goeker M."/>
        </authorList>
    </citation>
    <scope>NUCLEOTIDE SEQUENCE [LARGE SCALE GENOMIC DNA]</scope>
    <source>
        <strain evidence="7 8">DSM 15388</strain>
    </source>
</reference>
<keyword evidence="4 6" id="KW-1133">Transmembrane helix</keyword>
<keyword evidence="2" id="KW-0997">Cell inner membrane</keyword>
<dbReference type="RefSeq" id="WP_132703355.1">
    <property type="nucleotide sequence ID" value="NZ_SLZR01000019.1"/>
</dbReference>
<dbReference type="PANTHER" id="PTHR37481:SF1">
    <property type="entry name" value="LIPOPOLYSACCHARIDE EXPORT SYSTEM PROTEIN LPTC"/>
    <property type="match status" value="1"/>
</dbReference>
<dbReference type="Proteomes" id="UP000295793">
    <property type="component" value="Unassembled WGS sequence"/>
</dbReference>
<dbReference type="GO" id="GO:0015221">
    <property type="term" value="F:lipopolysaccharide transmembrane transporter activity"/>
    <property type="evidence" value="ECO:0007669"/>
    <property type="project" value="InterPro"/>
</dbReference>
<keyword evidence="3 6" id="KW-0812">Transmembrane</keyword>
<keyword evidence="1" id="KW-1003">Cell membrane</keyword>
<keyword evidence="5 6" id="KW-0472">Membrane</keyword>